<dbReference type="PANTHER" id="PTHR22808:SF1">
    <property type="entry name" value="RNA CYTOSINE-C(5)-METHYLTRANSFERASE NSUN2-RELATED"/>
    <property type="match status" value="1"/>
</dbReference>
<feature type="binding site" evidence="10">
    <location>
        <position position="305"/>
    </location>
    <ligand>
        <name>S-adenosyl-L-methionine</name>
        <dbReference type="ChEBI" id="CHEBI:59789"/>
    </ligand>
</feature>
<feature type="binding site" evidence="10">
    <location>
        <position position="276"/>
    </location>
    <ligand>
        <name>S-adenosyl-L-methionine</name>
        <dbReference type="ChEBI" id="CHEBI:59789"/>
    </ligand>
</feature>
<feature type="binding site" evidence="10">
    <location>
        <begin position="181"/>
        <end position="187"/>
    </location>
    <ligand>
        <name>S-adenosyl-L-methionine</name>
        <dbReference type="ChEBI" id="CHEBI:59789"/>
    </ligand>
</feature>
<dbReference type="AlphaFoldDB" id="A0AA40C9N9"/>
<dbReference type="Gene3D" id="3.40.50.150">
    <property type="entry name" value="Vaccinia Virus protein VP39"/>
    <property type="match status" value="1"/>
</dbReference>
<proteinExistence type="inferred from homology"/>
<comment type="caution">
    <text evidence="13">The sequence shown here is derived from an EMBL/GenBank/DDBJ whole genome shotgun (WGS) entry which is preliminary data.</text>
</comment>
<evidence type="ECO:0000256" key="2">
    <source>
        <dbReference type="ARBA" id="ARBA00007494"/>
    </source>
</evidence>
<dbReference type="InterPro" id="IPR023267">
    <property type="entry name" value="RCMT"/>
</dbReference>
<dbReference type="InterPro" id="IPR057285">
    <property type="entry name" value="Pre-PUA_NSUN2"/>
</dbReference>
<dbReference type="InterPro" id="IPR018314">
    <property type="entry name" value="RsmB/NOL1/NOP2-like_CS"/>
</dbReference>
<evidence type="ECO:0000313" key="13">
    <source>
        <dbReference type="EMBL" id="KAK0630621.1"/>
    </source>
</evidence>
<comment type="similarity">
    <text evidence="2 10">Belongs to the class I-like SAM-binding methyltransferase superfamily. RsmB/NOP family.</text>
</comment>
<gene>
    <name evidence="13" type="ORF">B0T17DRAFT_552866</name>
</gene>
<dbReference type="PROSITE" id="PS51686">
    <property type="entry name" value="SAM_MT_RSMB_NOP"/>
    <property type="match status" value="1"/>
</dbReference>
<evidence type="ECO:0000256" key="5">
    <source>
        <dbReference type="ARBA" id="ARBA00022679"/>
    </source>
</evidence>
<feature type="active site" description="Nucleophile" evidence="10">
    <location>
        <position position="358"/>
    </location>
</feature>
<evidence type="ECO:0000256" key="3">
    <source>
        <dbReference type="ARBA" id="ARBA00022555"/>
    </source>
</evidence>
<keyword evidence="5 10" id="KW-0808">Transferase</keyword>
<keyword evidence="8 10" id="KW-0694">RNA-binding</keyword>
<dbReference type="PRINTS" id="PR02008">
    <property type="entry name" value="RCMTFAMILY"/>
</dbReference>
<feature type="compositionally biased region" description="Basic residues" evidence="11">
    <location>
        <begin position="1"/>
        <end position="11"/>
    </location>
</feature>
<dbReference type="GO" id="GO:0030488">
    <property type="term" value="P:tRNA methylation"/>
    <property type="evidence" value="ECO:0007669"/>
    <property type="project" value="UniProtKB-ARBA"/>
</dbReference>
<feature type="region of interest" description="Disordered" evidence="11">
    <location>
        <begin position="602"/>
        <end position="638"/>
    </location>
</feature>
<evidence type="ECO:0000256" key="11">
    <source>
        <dbReference type="SAM" id="MobiDB-lite"/>
    </source>
</evidence>
<dbReference type="InterPro" id="IPR049560">
    <property type="entry name" value="MeTrfase_RsmB-F_NOP2_cat"/>
</dbReference>
<evidence type="ECO:0000256" key="6">
    <source>
        <dbReference type="ARBA" id="ARBA00022691"/>
    </source>
</evidence>
<dbReference type="PRINTS" id="PR02011">
    <property type="entry name" value="RCMTNCL1"/>
</dbReference>
<sequence>MGRGGKFKKGGRGGNRGGRGGHRDAPAGHRPYTTYPEVKKENERFERYYDGLLLLPEEEKAEFWAALKKELPNSFRFCGSKGHALSVKRLLQNRYIPEITRITHEGTLVNPPQPVPWYPDSLAWSMSTPKNVIRKFPPFSAFQKFLVSETSVGNISRQEVVSMIPPLLMDLRPGMTALDLCAAPGSKAAQLLEMIHRGEEARIRQVVRKFLGAENGEIKSEETLEEEAAQLEADPSDDGRATGMLIANDADYKRSHMLIHQLKRLSSPNMVVTNHDATMYPSIRISNPTDPSKPNYLKFDRILADVPCSGDGTLRKNVNLWKDWAPAGALGLHITQVRILVRALQMLKPGGRVVYSTCSMNPVENESVVSAAIDRCGGPSKIEIVDCKNQLPGLKRKLGLKEWQIIDKSGRVWNSWKEVEEFAQSSEEGVIPSRLADTMFPITEGDCVDLPLDRCMRVYAHQQDTGGFFITVLHKLAEFKAKPEDAKKQATAAAAAAPTVEAAATTNGSANGVKRSLEENETEETALKKQKTAEETNGQEAAIPLIAEPAVSEVAVEAAPEPAPEPAVEPATEVATSFEGVGTADGPMTEVTEVTEVAPEVASLDSTTATPTVQTPSAAAPEQPERKRKPQGPYEEPFKYLQPDNEVIKSVTEFYKISPRFPSDRYMVRNAMGEPAKAIYYTSALVRDILVHNEGRGVKFIHGGVKMFVKQDAPSADVCRWRIQSEGMPILHGYVGEDRVVVLKNKETLRRLLVEMFPKISGDEYKKLNEIGERVRDLGLGCCVLRVEPEGDDEEFCETMALPLWKSFQSLNLMLPKEDRSAMLLRIYNDTTPLVNLGSLVKEKKGEEGKAEAEAAEAKTEGEDDTKMEDIQDEEVKVEDVEMTDNVKVEEEAAIKPEAAVKDEPVV</sequence>
<dbReference type="InterPro" id="IPR029063">
    <property type="entry name" value="SAM-dependent_MTases_sf"/>
</dbReference>
<comment type="subcellular location">
    <subcellularLocation>
        <location evidence="1">Nucleus</location>
    </subcellularLocation>
</comment>
<feature type="compositionally biased region" description="Basic and acidic residues" evidence="11">
    <location>
        <begin position="525"/>
        <end position="534"/>
    </location>
</feature>
<dbReference type="InterPro" id="IPR001678">
    <property type="entry name" value="MeTrfase_RsmB-F_NOP2_dom"/>
</dbReference>
<dbReference type="Pfam" id="PF25376">
    <property type="entry name" value="Pre-PUA_NSUN2"/>
    <property type="match status" value="1"/>
</dbReference>
<dbReference type="Proteomes" id="UP001174934">
    <property type="component" value="Unassembled WGS sequence"/>
</dbReference>
<keyword evidence="4 10" id="KW-0489">Methyltransferase</keyword>
<evidence type="ECO:0000256" key="9">
    <source>
        <dbReference type="ARBA" id="ARBA00023242"/>
    </source>
</evidence>
<evidence type="ECO:0000256" key="4">
    <source>
        <dbReference type="ARBA" id="ARBA00022603"/>
    </source>
</evidence>
<name>A0AA40C9N9_9PEZI</name>
<dbReference type="GO" id="GO:0005737">
    <property type="term" value="C:cytoplasm"/>
    <property type="evidence" value="ECO:0007669"/>
    <property type="project" value="TreeGrafter"/>
</dbReference>
<evidence type="ECO:0000313" key="14">
    <source>
        <dbReference type="Proteomes" id="UP001174934"/>
    </source>
</evidence>
<dbReference type="GO" id="GO:0005634">
    <property type="term" value="C:nucleus"/>
    <property type="evidence" value="ECO:0007669"/>
    <property type="project" value="UniProtKB-SubCell"/>
</dbReference>
<feature type="region of interest" description="Disordered" evidence="11">
    <location>
        <begin position="1"/>
        <end position="36"/>
    </location>
</feature>
<evidence type="ECO:0000256" key="1">
    <source>
        <dbReference type="ARBA" id="ARBA00004123"/>
    </source>
</evidence>
<evidence type="ECO:0000259" key="12">
    <source>
        <dbReference type="PROSITE" id="PS51686"/>
    </source>
</evidence>
<feature type="region of interest" description="Disordered" evidence="11">
    <location>
        <begin position="490"/>
        <end position="541"/>
    </location>
</feature>
<evidence type="ECO:0000256" key="10">
    <source>
        <dbReference type="PROSITE-ProRule" id="PRU01023"/>
    </source>
</evidence>
<feature type="compositionally biased region" description="Basic and acidic residues" evidence="11">
    <location>
        <begin position="843"/>
        <end position="861"/>
    </location>
</feature>
<evidence type="ECO:0000256" key="8">
    <source>
        <dbReference type="ARBA" id="ARBA00022884"/>
    </source>
</evidence>
<reference evidence="13" key="1">
    <citation type="submission" date="2023-06" db="EMBL/GenBank/DDBJ databases">
        <title>Genome-scale phylogeny and comparative genomics of the fungal order Sordariales.</title>
        <authorList>
            <consortium name="Lawrence Berkeley National Laboratory"/>
            <person name="Hensen N."/>
            <person name="Bonometti L."/>
            <person name="Westerberg I."/>
            <person name="Brannstrom I.O."/>
            <person name="Guillou S."/>
            <person name="Cros-Aarteil S."/>
            <person name="Calhoun S."/>
            <person name="Haridas S."/>
            <person name="Kuo A."/>
            <person name="Mondo S."/>
            <person name="Pangilinan J."/>
            <person name="Riley R."/>
            <person name="LaButti K."/>
            <person name="Andreopoulos B."/>
            <person name="Lipzen A."/>
            <person name="Chen C."/>
            <person name="Yanf M."/>
            <person name="Daum C."/>
            <person name="Ng V."/>
            <person name="Clum A."/>
            <person name="Steindorff A."/>
            <person name="Ohm R."/>
            <person name="Martin F."/>
            <person name="Silar P."/>
            <person name="Natvig D."/>
            <person name="Lalanne C."/>
            <person name="Gautier V."/>
            <person name="Ament-velasquez S.L."/>
            <person name="Kruys A."/>
            <person name="Hutchinson M.I."/>
            <person name="Powell A.J."/>
            <person name="Barry K."/>
            <person name="Miller A.N."/>
            <person name="Grigoriev I.V."/>
            <person name="Debuchy R."/>
            <person name="Gladieux P."/>
            <person name="Thoren M.H."/>
            <person name="Johannesson H."/>
        </authorList>
    </citation>
    <scope>NUCLEOTIDE SEQUENCE</scope>
    <source>
        <strain evidence="13">SMH3391-2</strain>
    </source>
</reference>
<feature type="domain" description="SAM-dependent MTase RsmB/NOP-type" evidence="12">
    <location>
        <begin position="63"/>
        <end position="476"/>
    </location>
</feature>
<dbReference type="InterPro" id="IPR057286">
    <property type="entry name" value="PUA_NSUN2"/>
</dbReference>
<protein>
    <submittedName>
        <fullName evidence="13">S-adenosyl-L-methionine-dependent methyltransferase</fullName>
    </submittedName>
</protein>
<dbReference type="GO" id="GO:0000049">
    <property type="term" value="F:tRNA binding"/>
    <property type="evidence" value="ECO:0007669"/>
    <property type="project" value="UniProtKB-KW"/>
</dbReference>
<keyword evidence="14" id="KW-1185">Reference proteome</keyword>
<keyword evidence="9" id="KW-0539">Nucleus</keyword>
<feature type="binding site" evidence="10">
    <location>
        <position position="249"/>
    </location>
    <ligand>
        <name>S-adenosyl-L-methionine</name>
        <dbReference type="ChEBI" id="CHEBI:59789"/>
    </ligand>
</feature>
<dbReference type="SUPFAM" id="SSF53335">
    <property type="entry name" value="S-adenosyl-L-methionine-dependent methyltransferases"/>
    <property type="match status" value="1"/>
</dbReference>
<feature type="compositionally biased region" description="Polar residues" evidence="11">
    <location>
        <begin position="604"/>
        <end position="617"/>
    </location>
</feature>
<feature type="region of interest" description="Disordered" evidence="11">
    <location>
        <begin position="218"/>
        <end position="240"/>
    </location>
</feature>
<keyword evidence="3" id="KW-0820">tRNA-binding</keyword>
<feature type="compositionally biased region" description="Low complexity" evidence="11">
    <location>
        <begin position="490"/>
        <end position="506"/>
    </location>
</feature>
<keyword evidence="7" id="KW-0819">tRNA processing</keyword>
<evidence type="ECO:0000256" key="7">
    <source>
        <dbReference type="ARBA" id="ARBA00022694"/>
    </source>
</evidence>
<dbReference type="EMBL" id="JAULSR010000002">
    <property type="protein sequence ID" value="KAK0630621.1"/>
    <property type="molecule type" value="Genomic_DNA"/>
</dbReference>
<dbReference type="Pfam" id="PF01189">
    <property type="entry name" value="Methyltr_RsmB-F"/>
    <property type="match status" value="1"/>
</dbReference>
<dbReference type="PANTHER" id="PTHR22808">
    <property type="entry name" value="NCL1 YEAST -RELATED NOL1/NOP2/FMU SUN DOMAIN-CONTAINING"/>
    <property type="match status" value="1"/>
</dbReference>
<dbReference type="GO" id="GO:0016428">
    <property type="term" value="F:tRNA (cytidine-5-)-methyltransferase activity"/>
    <property type="evidence" value="ECO:0007669"/>
    <property type="project" value="InterPro"/>
</dbReference>
<dbReference type="InterPro" id="IPR023270">
    <property type="entry name" value="RCMT_NCL1"/>
</dbReference>
<accession>A0AA40C9N9</accession>
<dbReference type="PROSITE" id="PS01153">
    <property type="entry name" value="NOL1_NOP2_SUN"/>
    <property type="match status" value="1"/>
</dbReference>
<organism evidence="13 14">
    <name type="scientific">Bombardia bombarda</name>
    <dbReference type="NCBI Taxonomy" id="252184"/>
    <lineage>
        <taxon>Eukaryota</taxon>
        <taxon>Fungi</taxon>
        <taxon>Dikarya</taxon>
        <taxon>Ascomycota</taxon>
        <taxon>Pezizomycotina</taxon>
        <taxon>Sordariomycetes</taxon>
        <taxon>Sordariomycetidae</taxon>
        <taxon>Sordariales</taxon>
        <taxon>Lasiosphaeriaceae</taxon>
        <taxon>Bombardia</taxon>
    </lineage>
</organism>
<feature type="region of interest" description="Disordered" evidence="11">
    <location>
        <begin position="843"/>
        <end position="874"/>
    </location>
</feature>
<keyword evidence="6 10" id="KW-0949">S-adenosyl-L-methionine</keyword>
<dbReference type="Pfam" id="PF25378">
    <property type="entry name" value="PUA_NSUN2"/>
    <property type="match status" value="1"/>
</dbReference>